<dbReference type="InterPro" id="IPR044156">
    <property type="entry name" value="Galectin-like"/>
</dbReference>
<dbReference type="PROSITE" id="PS51304">
    <property type="entry name" value="GALECTIN"/>
    <property type="match status" value="1"/>
</dbReference>
<dbReference type="Gene3D" id="2.60.120.200">
    <property type="match status" value="1"/>
</dbReference>
<dbReference type="PANTHER" id="PTHR11346:SF172">
    <property type="entry name" value="GALECTIN"/>
    <property type="match status" value="1"/>
</dbReference>
<keyword evidence="7" id="KW-1185">Reference proteome</keyword>
<dbReference type="KEGG" id="cbr:CBG_05407"/>
<accession>A0AAE9ESN9</accession>
<dbReference type="Proteomes" id="UP000829354">
    <property type="component" value="Chromosome IV"/>
</dbReference>
<gene>
    <name evidence="4" type="ORF">L3Y34_003894</name>
    <name evidence="5" type="ORF">L5515_011023</name>
</gene>
<evidence type="ECO:0000313" key="6">
    <source>
        <dbReference type="Proteomes" id="UP000827892"/>
    </source>
</evidence>
<evidence type="ECO:0000313" key="4">
    <source>
        <dbReference type="EMBL" id="ULT94754.1"/>
    </source>
</evidence>
<dbReference type="Proteomes" id="UP000827892">
    <property type="component" value="Chromosome IV"/>
</dbReference>
<dbReference type="PANTHER" id="PTHR11346">
    <property type="entry name" value="GALECTIN"/>
    <property type="match status" value="1"/>
</dbReference>
<protein>
    <recommendedName>
        <fullName evidence="2">Galectin</fullName>
    </recommendedName>
</protein>
<evidence type="ECO:0000256" key="2">
    <source>
        <dbReference type="RuleBase" id="RU102079"/>
    </source>
</evidence>
<reference evidence="5 7" key="1">
    <citation type="submission" date="2022-04" db="EMBL/GenBank/DDBJ databases">
        <title>Chromosome-level reference genomes for two strains of Caenorhabditis briggsae: an improved platform for comparative genomics.</title>
        <authorList>
            <person name="Stevens L."/>
            <person name="Andersen E."/>
        </authorList>
    </citation>
    <scope>NUCLEOTIDE SEQUENCE [LARGE SCALE GENOMIC DNA]</scope>
    <source>
        <strain evidence="5">VX34</strain>
        <tissue evidence="5">Whole-organism</tissue>
    </source>
</reference>
<evidence type="ECO:0000313" key="5">
    <source>
        <dbReference type="EMBL" id="UMM27973.1"/>
    </source>
</evidence>
<dbReference type="CDD" id="cd00070">
    <property type="entry name" value="GLECT"/>
    <property type="match status" value="1"/>
</dbReference>
<sequence length="233" mass="26327">MVHIIENPPIPLATPIYEGMKAHSSVEIHGDVFQGPQGGFTVEFPTKNGVALHISVRMGLYGQNVIVFNHLDHGRWHREEHHHNNVVFGRPFCMKIHNEHRKYSIHVDGHHIGHYHHHKCPKKIVALTIRGDIRVGKVHFENFKHHNGGGTEVVLPVAVAPTPVVVASAPPPPVMIPQPQIVPMVQPVPVVQPMVQPIYPNIQPIVYPTATPVIYTQPEVIYMEGYHHHHRHY</sequence>
<dbReference type="SUPFAM" id="SSF49899">
    <property type="entry name" value="Concanavalin A-like lectins/glucanases"/>
    <property type="match status" value="1"/>
</dbReference>
<dbReference type="FunFam" id="2.60.120.200:FF:000351">
    <property type="entry name" value="Galectin"/>
    <property type="match status" value="1"/>
</dbReference>
<dbReference type="GO" id="GO:0045087">
    <property type="term" value="P:innate immune response"/>
    <property type="evidence" value="ECO:0007669"/>
    <property type="project" value="EnsemblMetazoa"/>
</dbReference>
<feature type="domain" description="Galectin" evidence="3">
    <location>
        <begin position="12"/>
        <end position="141"/>
    </location>
</feature>
<reference evidence="4 6" key="2">
    <citation type="submission" date="2022-05" db="EMBL/GenBank/DDBJ databases">
        <title>Chromosome-level reference genomes for two strains of Caenorhabditis briggsae: an improved platform for comparative genomics.</title>
        <authorList>
            <person name="Stevens L."/>
            <person name="Andersen E.C."/>
        </authorList>
    </citation>
    <scope>NUCLEOTIDE SEQUENCE [LARGE SCALE GENOMIC DNA]</scope>
    <source>
        <strain evidence="4">QX1410_ONT</strain>
        <tissue evidence="4">Whole-organism</tissue>
    </source>
</reference>
<dbReference type="SMART" id="SM00276">
    <property type="entry name" value="GLECT"/>
    <property type="match status" value="1"/>
</dbReference>
<evidence type="ECO:0000313" key="7">
    <source>
        <dbReference type="Proteomes" id="UP000829354"/>
    </source>
</evidence>
<dbReference type="SMART" id="SM00908">
    <property type="entry name" value="Gal-bind_lectin"/>
    <property type="match status" value="1"/>
</dbReference>
<dbReference type="OMA" id="VIYMEGY"/>
<evidence type="ECO:0000256" key="1">
    <source>
        <dbReference type="ARBA" id="ARBA00022734"/>
    </source>
</evidence>
<dbReference type="InterPro" id="IPR001079">
    <property type="entry name" value="Galectin_CRD"/>
</dbReference>
<dbReference type="EMBL" id="CP090894">
    <property type="protein sequence ID" value="ULT94754.1"/>
    <property type="molecule type" value="Genomic_DNA"/>
</dbReference>
<keyword evidence="1 2" id="KW-0430">Lectin</keyword>
<organism evidence="5 7">
    <name type="scientific">Caenorhabditis briggsae</name>
    <dbReference type="NCBI Taxonomy" id="6238"/>
    <lineage>
        <taxon>Eukaryota</taxon>
        <taxon>Metazoa</taxon>
        <taxon>Ecdysozoa</taxon>
        <taxon>Nematoda</taxon>
        <taxon>Chromadorea</taxon>
        <taxon>Rhabditida</taxon>
        <taxon>Rhabditina</taxon>
        <taxon>Rhabditomorpha</taxon>
        <taxon>Rhabditoidea</taxon>
        <taxon>Rhabditidae</taxon>
        <taxon>Peloderinae</taxon>
        <taxon>Caenorhabditis</taxon>
    </lineage>
</organism>
<evidence type="ECO:0000259" key="3">
    <source>
        <dbReference type="PROSITE" id="PS51304"/>
    </source>
</evidence>
<dbReference type="AlphaFoldDB" id="A0AAE9ESN9"/>
<proteinExistence type="predicted"/>
<dbReference type="GO" id="GO:0005737">
    <property type="term" value="C:cytoplasm"/>
    <property type="evidence" value="ECO:0007669"/>
    <property type="project" value="EnsemblMetazoa"/>
</dbReference>
<dbReference type="Pfam" id="PF00337">
    <property type="entry name" value="Gal-bind_lectin"/>
    <property type="match status" value="1"/>
</dbReference>
<dbReference type="GO" id="GO:0030246">
    <property type="term" value="F:carbohydrate binding"/>
    <property type="evidence" value="ECO:0007669"/>
    <property type="project" value="UniProtKB-UniRule"/>
</dbReference>
<dbReference type="InterPro" id="IPR013320">
    <property type="entry name" value="ConA-like_dom_sf"/>
</dbReference>
<dbReference type="EMBL" id="CP092623">
    <property type="protein sequence ID" value="UMM27973.1"/>
    <property type="molecule type" value="Genomic_DNA"/>
</dbReference>
<name>A0AAE9ESN9_CAEBR</name>